<dbReference type="Proteomes" id="UP000503278">
    <property type="component" value="Chromosome"/>
</dbReference>
<dbReference type="Pfam" id="PF08239">
    <property type="entry name" value="SH3_3"/>
    <property type="match status" value="1"/>
</dbReference>
<keyword evidence="3" id="KW-1185">Reference proteome</keyword>
<dbReference type="InterPro" id="IPR003646">
    <property type="entry name" value="SH3-like_bac-type"/>
</dbReference>
<dbReference type="EMBL" id="CP051682">
    <property type="protein sequence ID" value="QJD94524.1"/>
    <property type="molecule type" value="Genomic_DNA"/>
</dbReference>
<gene>
    <name evidence="2" type="ORF">HH214_00875</name>
</gene>
<dbReference type="Gene3D" id="3.30.1340.30">
    <property type="match status" value="1"/>
</dbReference>
<dbReference type="InterPro" id="IPR007055">
    <property type="entry name" value="BON_dom"/>
</dbReference>
<dbReference type="KEGG" id="mrob:HH214_00875"/>
<protein>
    <submittedName>
        <fullName evidence="2">SH3 domain-containing protein</fullName>
    </submittedName>
</protein>
<organism evidence="2 3">
    <name type="scientific">Mucilaginibacter robiniae</name>
    <dbReference type="NCBI Taxonomy" id="2728022"/>
    <lineage>
        <taxon>Bacteria</taxon>
        <taxon>Pseudomonadati</taxon>
        <taxon>Bacteroidota</taxon>
        <taxon>Sphingobacteriia</taxon>
        <taxon>Sphingobacteriales</taxon>
        <taxon>Sphingobacteriaceae</taxon>
        <taxon>Mucilaginibacter</taxon>
    </lineage>
</organism>
<reference evidence="2 3" key="1">
    <citation type="submission" date="2020-04" db="EMBL/GenBank/DDBJ databases">
        <title>Genome sequencing of novel species.</title>
        <authorList>
            <person name="Heo J."/>
            <person name="Kim S.-J."/>
            <person name="Kim J.-S."/>
            <person name="Hong S.-B."/>
            <person name="Kwon S.-W."/>
        </authorList>
    </citation>
    <scope>NUCLEOTIDE SEQUENCE [LARGE SCALE GENOMIC DNA]</scope>
    <source>
        <strain evidence="2 3">F39-2</strain>
    </source>
</reference>
<proteinExistence type="predicted"/>
<accession>A0A7L5DZ19</accession>
<dbReference type="AlphaFoldDB" id="A0A7L5DZ19"/>
<sequence length="149" mass="16356">MGLFDAVNKAVADQQQHNDYETLLKNAGITVQNFKADLTNGVLTLFGTVSDTTTGDKAVAALKNQPGVTSMVNLLEIEDLTAKNIFMLVNTANSNLNVRRGPGTEYDVVGKAAHHSKVQLLKRMYNNWYYIKTDNGIEGFCAANFLQNL</sequence>
<dbReference type="PROSITE" id="PS51781">
    <property type="entry name" value="SH3B"/>
    <property type="match status" value="1"/>
</dbReference>
<evidence type="ECO:0000313" key="3">
    <source>
        <dbReference type="Proteomes" id="UP000503278"/>
    </source>
</evidence>
<feature type="domain" description="SH3b" evidence="1">
    <location>
        <begin position="85"/>
        <end position="149"/>
    </location>
</feature>
<evidence type="ECO:0000259" key="1">
    <source>
        <dbReference type="PROSITE" id="PS51781"/>
    </source>
</evidence>
<name>A0A7L5DZ19_9SPHI</name>
<dbReference type="RefSeq" id="WP_169605542.1">
    <property type="nucleotide sequence ID" value="NZ_CP051682.1"/>
</dbReference>
<evidence type="ECO:0000313" key="2">
    <source>
        <dbReference type="EMBL" id="QJD94524.1"/>
    </source>
</evidence>
<dbReference type="Pfam" id="PF04972">
    <property type="entry name" value="BON"/>
    <property type="match status" value="1"/>
</dbReference>
<dbReference type="Gene3D" id="2.30.30.40">
    <property type="entry name" value="SH3 Domains"/>
    <property type="match status" value="1"/>
</dbReference>